<evidence type="ECO:0000256" key="4">
    <source>
        <dbReference type="ARBA" id="ARBA00017172"/>
    </source>
</evidence>
<evidence type="ECO:0000313" key="15">
    <source>
        <dbReference type="Proteomes" id="UP000029444"/>
    </source>
</evidence>
<dbReference type="SUPFAM" id="SSF52518">
    <property type="entry name" value="Thiamin diphosphate-binding fold (THDP-binding)"/>
    <property type="match status" value="2"/>
</dbReference>
<evidence type="ECO:0000259" key="12">
    <source>
        <dbReference type="Pfam" id="PF17831"/>
    </source>
</evidence>
<dbReference type="InterPro" id="IPR009014">
    <property type="entry name" value="Transketo_C/PFOR_II"/>
</dbReference>
<proteinExistence type="predicted"/>
<feature type="domain" description="Transketolase N-terminal" evidence="11">
    <location>
        <begin position="108"/>
        <end position="294"/>
    </location>
</feature>
<dbReference type="FunFam" id="3.40.50.970:FF:000009">
    <property type="entry name" value="Pyruvate dehydrogenase E1 component"/>
    <property type="match status" value="1"/>
</dbReference>
<comment type="function">
    <text evidence="2 9">Component of the pyruvate dehydrogenase (PDH) complex, that catalyzes the overall conversion of pyruvate to acetyl-CoA and CO(2).</text>
</comment>
<dbReference type="InterPro" id="IPR005474">
    <property type="entry name" value="Transketolase_N"/>
</dbReference>
<dbReference type="OrthoDB" id="9759664at2"/>
<feature type="binding site" evidence="10">
    <location>
        <position position="261"/>
    </location>
    <ligand>
        <name>Mg(2+)</name>
        <dbReference type="ChEBI" id="CHEBI:18420"/>
    </ligand>
</feature>
<keyword evidence="10" id="KW-0460">Magnesium</keyword>
<dbReference type="Gene3D" id="3.40.50.920">
    <property type="match status" value="1"/>
</dbReference>
<evidence type="ECO:0000256" key="9">
    <source>
        <dbReference type="PIRNR" id="PIRNR000156"/>
    </source>
</evidence>
<evidence type="ECO:0000256" key="2">
    <source>
        <dbReference type="ARBA" id="ARBA00003157"/>
    </source>
</evidence>
<dbReference type="PANTHER" id="PTHR43825:SF3">
    <property type="entry name" value="PYRUVATE DEHYDROGENASE E1 COMPONENT"/>
    <property type="match status" value="1"/>
</dbReference>
<evidence type="ECO:0000256" key="10">
    <source>
        <dbReference type="PIRSR" id="PIRSR000156-1"/>
    </source>
</evidence>
<dbReference type="SUPFAM" id="SSF52922">
    <property type="entry name" value="TK C-terminal domain-like"/>
    <property type="match status" value="1"/>
</dbReference>
<dbReference type="FunFam" id="3.40.50.970:FF:000011">
    <property type="entry name" value="Pyruvate dehydrogenase E1 component"/>
    <property type="match status" value="1"/>
</dbReference>
<dbReference type="EMBL" id="ARXV01000004">
    <property type="protein sequence ID" value="KGD65446.1"/>
    <property type="molecule type" value="Genomic_DNA"/>
</dbReference>
<evidence type="ECO:0000256" key="6">
    <source>
        <dbReference type="ARBA" id="ARBA00023052"/>
    </source>
</evidence>
<dbReference type="Gene3D" id="3.40.50.970">
    <property type="match status" value="2"/>
</dbReference>
<dbReference type="PATRIC" id="fig|1177154.3.peg.1363"/>
<dbReference type="CDD" id="cd02017">
    <property type="entry name" value="TPP_E1_EcPDC_like"/>
    <property type="match status" value="1"/>
</dbReference>
<evidence type="ECO:0000259" key="13">
    <source>
        <dbReference type="Pfam" id="PF22613"/>
    </source>
</evidence>
<dbReference type="STRING" id="1177154.Y5S_01339"/>
<evidence type="ECO:0000256" key="3">
    <source>
        <dbReference type="ARBA" id="ARBA00012281"/>
    </source>
</evidence>
<comment type="cofactor">
    <cofactor evidence="10">
        <name>Mg(2+)</name>
        <dbReference type="ChEBI" id="CHEBI:18420"/>
    </cofactor>
</comment>
<keyword evidence="15" id="KW-1185">Reference proteome</keyword>
<sequence>MQKRSFFDDMDPAETREWLDALESVVEREGPERAAWLLDVIANEAQEQGIHRTHLNTPYLNTISPQDEASIPGDVFMERRIRSLVRWNALAMVMRANMNNDDELGGHIASFASSATLYDVGFNHFFRAPSDENEGDLVFFQGHSAPGVYARAYLEGRISEDQLDNFRREVDGESLSSYPHPWLMPDFWQFPTVSMGLGPIQAIYQAHIMKYLQNRELIQQDDRKVWAFMGDGEMDEPESLGALALAGREKLDNLVFVVNCNLQRLDGPVRGNGKIIQELEGVFRGAGWNVIKVVWGRLWDPLLEKDNQGLLRRRMEECVDGEYQAYKKNGGAYTREHFFGEYPELKELVAHMSDEDIYRLNRGGHDPFKVYAAYHEATKHTGRPTVILAKTVKGYATGAGEAVNKTHQMKKLDLESLKEFRDRFDMPFTDEQLKDVPYYRPETDSPELRYMNEQRNKLGGYMPVRRQQASQPLTIPGLDVFASFLEGSGDREISTTMAFVRMMSALIKDKQIGERVVPIVPDEARTFGMEGLFRQLGIYSSGGQKYEPEDAGQVMYYREDKKGRILEEGINEAGAMSGWLAAATSYSVHNFALIPFYIYYSMFGFQRIGDLAWAAGDSQARGFLLGATAGRTTLNGEGLQHQDGHSHILAGTIPNCVSYDPTYSYELAVILHDGLKRMYEDNEKVFYYLTLMNENYMHGAMPEGAEEGIRRGMYLLREGKGKTKKSPRVQLLGSGTILREVEAAAELLRDDFGIAADVWSVTSFNELRREGIQKDRDELLHPDSEREQNWVEKCLDGREGPVIASTDYMRSFADQIRPWIKSSYSVLGTDGFGRSDSRQKLRHFFEVDRHFVVLASLNALRKEGKVDAATVKQAIEKYGIDTDKPYPVMH</sequence>
<evidence type="ECO:0000313" key="14">
    <source>
        <dbReference type="EMBL" id="KGD65446.1"/>
    </source>
</evidence>
<evidence type="ECO:0000259" key="11">
    <source>
        <dbReference type="Pfam" id="PF00456"/>
    </source>
</evidence>
<name>A0A095SLA4_9GAMM</name>
<evidence type="ECO:0000256" key="1">
    <source>
        <dbReference type="ARBA" id="ARBA00001964"/>
    </source>
</evidence>
<comment type="caution">
    <text evidence="14">The sequence shown here is derived from an EMBL/GenBank/DDBJ whole genome shotgun (WGS) entry which is preliminary data.</text>
</comment>
<keyword evidence="6 9" id="KW-0786">Thiamine pyrophosphate</keyword>
<dbReference type="InterPro" id="IPR051157">
    <property type="entry name" value="PDH/Transketolase"/>
</dbReference>
<dbReference type="GO" id="GO:0000287">
    <property type="term" value="F:magnesium ion binding"/>
    <property type="evidence" value="ECO:0007669"/>
    <property type="project" value="UniProtKB-ARBA"/>
</dbReference>
<dbReference type="InterPro" id="IPR029061">
    <property type="entry name" value="THDP-binding"/>
</dbReference>
<gene>
    <name evidence="14" type="primary">aceE</name>
    <name evidence="14" type="ORF">Y5S_01339</name>
</gene>
<dbReference type="Pfam" id="PF22613">
    <property type="entry name" value="Transketolase_C_1"/>
    <property type="match status" value="1"/>
</dbReference>
<protein>
    <recommendedName>
        <fullName evidence="4 9">Pyruvate dehydrogenase E1 component</fullName>
        <ecNumber evidence="3 9">1.2.4.1</ecNumber>
    </recommendedName>
</protein>
<dbReference type="Proteomes" id="UP000029444">
    <property type="component" value="Unassembled WGS sequence"/>
</dbReference>
<feature type="domain" description="Pyruvate dehydrogenase E1 component middle" evidence="12">
    <location>
        <begin position="474"/>
        <end position="698"/>
    </location>
</feature>
<dbReference type="AlphaFoldDB" id="A0A095SLA4"/>
<dbReference type="InterPro" id="IPR035807">
    <property type="entry name" value="PDC_E1_N"/>
</dbReference>
<keyword evidence="10" id="KW-0479">Metal-binding</keyword>
<accession>A0A095SLA4</accession>
<dbReference type="InterPro" id="IPR041621">
    <property type="entry name" value="PDH_E1_M"/>
</dbReference>
<dbReference type="PIRSF" id="PIRSF000156">
    <property type="entry name" value="Pyruvate_dh_E1"/>
    <property type="match status" value="1"/>
</dbReference>
<feature type="binding site" evidence="10">
    <location>
        <position position="231"/>
    </location>
    <ligand>
        <name>Mg(2+)</name>
        <dbReference type="ChEBI" id="CHEBI:18420"/>
    </ligand>
</feature>
<organism evidence="14 15">
    <name type="scientific">Alcanivorax nanhaiticus</name>
    <dbReference type="NCBI Taxonomy" id="1177154"/>
    <lineage>
        <taxon>Bacteria</taxon>
        <taxon>Pseudomonadati</taxon>
        <taxon>Pseudomonadota</taxon>
        <taxon>Gammaproteobacteria</taxon>
        <taxon>Oceanospirillales</taxon>
        <taxon>Alcanivoracaceae</taxon>
        <taxon>Alcanivorax</taxon>
    </lineage>
</organism>
<reference evidence="14 15" key="1">
    <citation type="submission" date="2012-09" db="EMBL/GenBank/DDBJ databases">
        <title>Genome Sequence of alkane-degrading Bacterium Alcanivorax sp. 19-m-6.</title>
        <authorList>
            <person name="Lai Q."/>
            <person name="Shao Z."/>
        </authorList>
    </citation>
    <scope>NUCLEOTIDE SEQUENCE [LARGE SCALE GENOMIC DNA]</scope>
    <source>
        <strain evidence="14 15">19-m-6</strain>
    </source>
</reference>
<dbReference type="NCBIfam" id="TIGR00759">
    <property type="entry name" value="aceE"/>
    <property type="match status" value="1"/>
</dbReference>
<dbReference type="InterPro" id="IPR055152">
    <property type="entry name" value="Transketolase-like_C_2"/>
</dbReference>
<dbReference type="EC" id="1.2.4.1" evidence="3 9"/>
<dbReference type="Pfam" id="PF00456">
    <property type="entry name" value="Transketolase_N"/>
    <property type="match status" value="1"/>
</dbReference>
<keyword evidence="7 9" id="KW-0670">Pyruvate</keyword>
<dbReference type="PANTHER" id="PTHR43825">
    <property type="entry name" value="PYRUVATE DEHYDROGENASE E1 COMPONENT"/>
    <property type="match status" value="1"/>
</dbReference>
<keyword evidence="5 9" id="KW-0560">Oxidoreductase</keyword>
<dbReference type="RefSeq" id="WP_035231528.1">
    <property type="nucleotide sequence ID" value="NZ_ARXV01000004.1"/>
</dbReference>
<evidence type="ECO:0000256" key="5">
    <source>
        <dbReference type="ARBA" id="ARBA00023002"/>
    </source>
</evidence>
<feature type="domain" description="Transketolase-like C-terminal" evidence="13">
    <location>
        <begin position="712"/>
        <end position="848"/>
    </location>
</feature>
<comment type="cofactor">
    <cofactor evidence="1 9">
        <name>thiamine diphosphate</name>
        <dbReference type="ChEBI" id="CHEBI:58937"/>
    </cofactor>
</comment>
<dbReference type="eggNOG" id="COG2609">
    <property type="taxonomic scope" value="Bacteria"/>
</dbReference>
<evidence type="ECO:0000256" key="7">
    <source>
        <dbReference type="ARBA" id="ARBA00023317"/>
    </source>
</evidence>
<comment type="catalytic activity">
    <reaction evidence="8 9">
        <text>N(6)-[(R)-lipoyl]-L-lysyl-[protein] + pyruvate + H(+) = N(6)-[(R)-S(8)-acetyldihydrolipoyl]-L-lysyl-[protein] + CO2</text>
        <dbReference type="Rhea" id="RHEA:19189"/>
        <dbReference type="Rhea" id="RHEA-COMP:10474"/>
        <dbReference type="Rhea" id="RHEA-COMP:10478"/>
        <dbReference type="ChEBI" id="CHEBI:15361"/>
        <dbReference type="ChEBI" id="CHEBI:15378"/>
        <dbReference type="ChEBI" id="CHEBI:16526"/>
        <dbReference type="ChEBI" id="CHEBI:83099"/>
        <dbReference type="ChEBI" id="CHEBI:83111"/>
        <dbReference type="EC" id="1.2.4.1"/>
    </reaction>
</comment>
<dbReference type="Pfam" id="PF17831">
    <property type="entry name" value="PDH_E1_M"/>
    <property type="match status" value="1"/>
</dbReference>
<evidence type="ECO:0000256" key="8">
    <source>
        <dbReference type="ARBA" id="ARBA00051231"/>
    </source>
</evidence>
<dbReference type="InterPro" id="IPR004660">
    <property type="entry name" value="PDH_E1"/>
</dbReference>
<dbReference type="GO" id="GO:0004739">
    <property type="term" value="F:pyruvate dehydrogenase (acetyl-transferring) activity"/>
    <property type="evidence" value="ECO:0007669"/>
    <property type="project" value="UniProtKB-EC"/>
</dbReference>
<feature type="binding site" evidence="10">
    <location>
        <position position="263"/>
    </location>
    <ligand>
        <name>Mg(2+)</name>
        <dbReference type="ChEBI" id="CHEBI:18420"/>
    </ligand>
</feature>